<protein>
    <submittedName>
        <fullName evidence="1">Uncharacterized protein</fullName>
    </submittedName>
</protein>
<evidence type="ECO:0000313" key="1">
    <source>
        <dbReference type="EMBL" id="PYH97275.1"/>
    </source>
</evidence>
<gene>
    <name evidence="1" type="ORF">BO71DRAFT_427204</name>
</gene>
<organism evidence="1 2">
    <name type="scientific">Aspergillus ellipticus CBS 707.79</name>
    <dbReference type="NCBI Taxonomy" id="1448320"/>
    <lineage>
        <taxon>Eukaryota</taxon>
        <taxon>Fungi</taxon>
        <taxon>Dikarya</taxon>
        <taxon>Ascomycota</taxon>
        <taxon>Pezizomycotina</taxon>
        <taxon>Eurotiomycetes</taxon>
        <taxon>Eurotiomycetidae</taxon>
        <taxon>Eurotiales</taxon>
        <taxon>Aspergillaceae</taxon>
        <taxon>Aspergillus</taxon>
        <taxon>Aspergillus subgen. Circumdati</taxon>
    </lineage>
</organism>
<reference evidence="1 2" key="1">
    <citation type="submission" date="2018-02" db="EMBL/GenBank/DDBJ databases">
        <title>The genomes of Aspergillus section Nigri reveals drivers in fungal speciation.</title>
        <authorList>
            <consortium name="DOE Joint Genome Institute"/>
            <person name="Vesth T.C."/>
            <person name="Nybo J."/>
            <person name="Theobald S."/>
            <person name="Brandl J."/>
            <person name="Frisvad J.C."/>
            <person name="Nielsen K.F."/>
            <person name="Lyhne E.K."/>
            <person name="Kogle M.E."/>
            <person name="Kuo A."/>
            <person name="Riley R."/>
            <person name="Clum A."/>
            <person name="Nolan M."/>
            <person name="Lipzen A."/>
            <person name="Salamov A."/>
            <person name="Henrissat B."/>
            <person name="Wiebenga A."/>
            <person name="De vries R.P."/>
            <person name="Grigoriev I.V."/>
            <person name="Mortensen U.H."/>
            <person name="Andersen M.R."/>
            <person name="Baker S.E."/>
        </authorList>
    </citation>
    <scope>NUCLEOTIDE SEQUENCE [LARGE SCALE GENOMIC DNA]</scope>
    <source>
        <strain evidence="1 2">CBS 707.79</strain>
    </source>
</reference>
<dbReference type="VEuPathDB" id="FungiDB:BO71DRAFT_427204"/>
<name>A0A319DIC8_9EURO</name>
<accession>A0A319DIC8</accession>
<dbReference type="Proteomes" id="UP000247810">
    <property type="component" value="Unassembled WGS sequence"/>
</dbReference>
<sequence length="226" mass="24605">MARRAAELRNGQLGSVSAGRRSFDWLRLAGRLHLTCHDLSNDRHDSKWRYHPAASVDMQAFESSPSLSSHTHLADLSPNVSACKDELANRKSLFVSVRPEKEIHAQTHAVGPCDLLTGSSAANLRHSRVVADAPSGRTPSANANASSAWPHPRALSCVSRCLTRVIVHVIGSKHFPEAFLINEWPCDLGFLHRCGLDSPDGFLPINAQTEVIAPISPSAWLAGRWG</sequence>
<evidence type="ECO:0000313" key="2">
    <source>
        <dbReference type="Proteomes" id="UP000247810"/>
    </source>
</evidence>
<keyword evidence="2" id="KW-1185">Reference proteome</keyword>
<proteinExistence type="predicted"/>
<dbReference type="AlphaFoldDB" id="A0A319DIC8"/>
<dbReference type="EMBL" id="KZ825826">
    <property type="protein sequence ID" value="PYH97275.1"/>
    <property type="molecule type" value="Genomic_DNA"/>
</dbReference>